<dbReference type="EMBL" id="MU006228">
    <property type="protein sequence ID" value="KAF2825370.1"/>
    <property type="molecule type" value="Genomic_DNA"/>
</dbReference>
<evidence type="ECO:0000313" key="2">
    <source>
        <dbReference type="EMBL" id="KAF2825370.1"/>
    </source>
</evidence>
<reference evidence="2" key="1">
    <citation type="journal article" date="2020" name="Stud. Mycol.">
        <title>101 Dothideomycetes genomes: a test case for predicting lifestyles and emergence of pathogens.</title>
        <authorList>
            <person name="Haridas S."/>
            <person name="Albert R."/>
            <person name="Binder M."/>
            <person name="Bloem J."/>
            <person name="Labutti K."/>
            <person name="Salamov A."/>
            <person name="Andreopoulos B."/>
            <person name="Baker S."/>
            <person name="Barry K."/>
            <person name="Bills G."/>
            <person name="Bluhm B."/>
            <person name="Cannon C."/>
            <person name="Castanera R."/>
            <person name="Culley D."/>
            <person name="Daum C."/>
            <person name="Ezra D."/>
            <person name="Gonzalez J."/>
            <person name="Henrissat B."/>
            <person name="Kuo A."/>
            <person name="Liang C."/>
            <person name="Lipzen A."/>
            <person name="Lutzoni F."/>
            <person name="Magnuson J."/>
            <person name="Mondo S."/>
            <person name="Nolan M."/>
            <person name="Ohm R."/>
            <person name="Pangilinan J."/>
            <person name="Park H.-J."/>
            <person name="Ramirez L."/>
            <person name="Alfaro M."/>
            <person name="Sun H."/>
            <person name="Tritt A."/>
            <person name="Yoshinaga Y."/>
            <person name="Zwiers L.-H."/>
            <person name="Turgeon B."/>
            <person name="Goodwin S."/>
            <person name="Spatafora J."/>
            <person name="Crous P."/>
            <person name="Grigoriev I."/>
        </authorList>
    </citation>
    <scope>NUCLEOTIDE SEQUENCE</scope>
    <source>
        <strain evidence="2">CBS 113818</strain>
    </source>
</reference>
<sequence length="131" mass="13685">MSHQLSKTEASKNQVQHSSQSARDVETQEHHASANASAGLNLNLFGALSGAFSSKSKKTTHENADGSKETVEDKHDQAAANAAARGQGAAYAQAGAQEHSLKAKERGVVQEAGQAKRVEGKKVVDHLGLDG</sequence>
<feature type="compositionally biased region" description="Basic and acidic residues" evidence="1">
    <location>
        <begin position="59"/>
        <end position="77"/>
    </location>
</feature>
<feature type="compositionally biased region" description="Low complexity" evidence="1">
    <location>
        <begin position="78"/>
        <end position="97"/>
    </location>
</feature>
<dbReference type="Proteomes" id="UP000799424">
    <property type="component" value="Unassembled WGS sequence"/>
</dbReference>
<feature type="region of interest" description="Disordered" evidence="1">
    <location>
        <begin position="54"/>
        <end position="118"/>
    </location>
</feature>
<proteinExistence type="predicted"/>
<evidence type="ECO:0000256" key="1">
    <source>
        <dbReference type="SAM" id="MobiDB-lite"/>
    </source>
</evidence>
<gene>
    <name evidence="2" type="ORF">CC86DRAFT_42547</name>
</gene>
<dbReference type="OrthoDB" id="3797485at2759"/>
<accession>A0A6A6ZWD7</accession>
<dbReference type="AlphaFoldDB" id="A0A6A6ZWD7"/>
<feature type="compositionally biased region" description="Basic and acidic residues" evidence="1">
    <location>
        <begin position="99"/>
        <end position="118"/>
    </location>
</feature>
<keyword evidence="3" id="KW-1185">Reference proteome</keyword>
<protein>
    <submittedName>
        <fullName evidence="2">Uncharacterized protein</fullName>
    </submittedName>
</protein>
<feature type="compositionally biased region" description="Basic and acidic residues" evidence="1">
    <location>
        <begin position="23"/>
        <end position="32"/>
    </location>
</feature>
<organism evidence="2 3">
    <name type="scientific">Ophiobolus disseminans</name>
    <dbReference type="NCBI Taxonomy" id="1469910"/>
    <lineage>
        <taxon>Eukaryota</taxon>
        <taxon>Fungi</taxon>
        <taxon>Dikarya</taxon>
        <taxon>Ascomycota</taxon>
        <taxon>Pezizomycotina</taxon>
        <taxon>Dothideomycetes</taxon>
        <taxon>Pleosporomycetidae</taxon>
        <taxon>Pleosporales</taxon>
        <taxon>Pleosporineae</taxon>
        <taxon>Phaeosphaeriaceae</taxon>
        <taxon>Ophiobolus</taxon>
    </lineage>
</organism>
<name>A0A6A6ZWD7_9PLEO</name>
<feature type="region of interest" description="Disordered" evidence="1">
    <location>
        <begin position="1"/>
        <end position="35"/>
    </location>
</feature>
<feature type="compositionally biased region" description="Polar residues" evidence="1">
    <location>
        <begin position="1"/>
        <end position="22"/>
    </location>
</feature>
<evidence type="ECO:0000313" key="3">
    <source>
        <dbReference type="Proteomes" id="UP000799424"/>
    </source>
</evidence>